<keyword evidence="4" id="KW-1185">Reference proteome</keyword>
<feature type="domain" description="Plus3" evidence="2">
    <location>
        <begin position="606"/>
        <end position="728"/>
    </location>
</feature>
<comment type="caution">
    <text evidence="3">The sequence shown here is derived from an EMBL/GenBank/DDBJ whole genome shotgun (WGS) entry which is preliminary data.</text>
</comment>
<evidence type="ECO:0000259" key="2">
    <source>
        <dbReference type="PROSITE" id="PS51360"/>
    </source>
</evidence>
<dbReference type="PROSITE" id="PS51360">
    <property type="entry name" value="PLUS3"/>
    <property type="match status" value="1"/>
</dbReference>
<proteinExistence type="predicted"/>
<feature type="region of interest" description="Disordered" evidence="1">
    <location>
        <begin position="322"/>
        <end position="347"/>
    </location>
</feature>
<dbReference type="SMART" id="SM00719">
    <property type="entry name" value="Plus3"/>
    <property type="match status" value="1"/>
</dbReference>
<name>A0A9Q0CQN0_9POAL</name>
<dbReference type="Pfam" id="PF03126">
    <property type="entry name" value="Plus-3"/>
    <property type="match status" value="1"/>
</dbReference>
<feature type="region of interest" description="Disordered" evidence="1">
    <location>
        <begin position="386"/>
        <end position="405"/>
    </location>
</feature>
<dbReference type="Proteomes" id="UP001151287">
    <property type="component" value="Unassembled WGS sequence"/>
</dbReference>
<dbReference type="AlphaFoldDB" id="A0A9Q0CQN0"/>
<dbReference type="SUPFAM" id="SSF159042">
    <property type="entry name" value="Plus3-like"/>
    <property type="match status" value="1"/>
</dbReference>
<dbReference type="PANTHER" id="PTHR38940:SF4">
    <property type="entry name" value="OS01G0775100 PROTEIN"/>
    <property type="match status" value="1"/>
</dbReference>
<evidence type="ECO:0000313" key="3">
    <source>
        <dbReference type="EMBL" id="KAJ1698363.1"/>
    </source>
</evidence>
<evidence type="ECO:0000256" key="1">
    <source>
        <dbReference type="SAM" id="MobiDB-lite"/>
    </source>
</evidence>
<dbReference type="GO" id="GO:0003677">
    <property type="term" value="F:DNA binding"/>
    <property type="evidence" value="ECO:0007669"/>
    <property type="project" value="InterPro"/>
</dbReference>
<organism evidence="3 4">
    <name type="scientific">Rhynchospora breviuscula</name>
    <dbReference type="NCBI Taxonomy" id="2022672"/>
    <lineage>
        <taxon>Eukaryota</taxon>
        <taxon>Viridiplantae</taxon>
        <taxon>Streptophyta</taxon>
        <taxon>Embryophyta</taxon>
        <taxon>Tracheophyta</taxon>
        <taxon>Spermatophyta</taxon>
        <taxon>Magnoliopsida</taxon>
        <taxon>Liliopsida</taxon>
        <taxon>Poales</taxon>
        <taxon>Cyperaceae</taxon>
        <taxon>Cyperoideae</taxon>
        <taxon>Rhynchosporeae</taxon>
        <taxon>Rhynchospora</taxon>
    </lineage>
</organism>
<dbReference type="PANTHER" id="PTHR38940">
    <property type="entry name" value="PLUS3 DOMAIN-CONTAINING PROTEIN"/>
    <property type="match status" value="1"/>
</dbReference>
<gene>
    <name evidence="3" type="ORF">LUZ63_006875</name>
</gene>
<dbReference type="OrthoDB" id="166375at2759"/>
<dbReference type="EMBL" id="JAMQYH010000002">
    <property type="protein sequence ID" value="KAJ1698363.1"/>
    <property type="molecule type" value="Genomic_DNA"/>
</dbReference>
<protein>
    <recommendedName>
        <fullName evidence="2">Plus3 domain-containing protein</fullName>
    </recommendedName>
</protein>
<sequence length="729" mass="81197">MTEIEVLDQHFFESTKRCTQNVTHKASTGTGANASEHSKMVLFTYNPLSELIWSQTEGLGIRYTSGSEFGKVSLFWSTESFNIIIPSTNDLIKEERMQLHASSEMESGRKVAGLFGAHRSLSDVLPVSVVRHHARDSRSCGQINLTNQPNPVHAQVRMSAENFENDAESTNSSVKRSAKVSHEKGAINDVVSISMFQPFCEHQENSKEKAQIENCSSLGYNKDNLQNGPKLSIKGKEKVICEKEKTAKESDDSNESVESTGSIVSKRKRQCIFSNNLKNSGLKNKRLKTEGNESSFMNWISSIANGFASCSQPAPVNPLSVARQLSSDEKVPSSSTHTSHENHAKGKTLVPFKPIGFSALFHSLYRQNSSKKDAFSLEKASQYEDKYGLNANHTNPSQDDIRPNNYNSRLASVVQTTVQSNVPSNNESRSSEEKRSGATNGGYLENFWITRLLPKEASSSQPPIENDAIDLNKEADDGFEERRDQKLKPNLNPILPSSKIKESDAIVSLFARRLGAIKHAKPLNLSKCKTQGNVEEKMEGPSSSNYDRRMVLWLGEEDRNVREANGEGNIRLMEVGSSSAENCGTNRNSVMMHSKILANGEMDETTAIFEAIRRLRLSRTDVMRWLKSQIQQATLDGFFLRLRLGKLKEAVGRSGYYVARINGLSGEKCLSVSIGNFTCLVECHCISNQDFLEEELKAWFISAVKGDFRLPSKEELDKKLIERALVAQN</sequence>
<reference evidence="3" key="1">
    <citation type="journal article" date="2022" name="Cell">
        <title>Repeat-based holocentromeres influence genome architecture and karyotype evolution.</title>
        <authorList>
            <person name="Hofstatter P.G."/>
            <person name="Thangavel G."/>
            <person name="Lux T."/>
            <person name="Neumann P."/>
            <person name="Vondrak T."/>
            <person name="Novak P."/>
            <person name="Zhang M."/>
            <person name="Costa L."/>
            <person name="Castellani M."/>
            <person name="Scott A."/>
            <person name="Toegelov H."/>
            <person name="Fuchs J."/>
            <person name="Mata-Sucre Y."/>
            <person name="Dias Y."/>
            <person name="Vanzela A.L.L."/>
            <person name="Huettel B."/>
            <person name="Almeida C.C.S."/>
            <person name="Simkova H."/>
            <person name="Souza G."/>
            <person name="Pedrosa-Harand A."/>
            <person name="Macas J."/>
            <person name="Mayer K.F.X."/>
            <person name="Houben A."/>
            <person name="Marques A."/>
        </authorList>
    </citation>
    <scope>NUCLEOTIDE SEQUENCE</scope>
    <source>
        <strain evidence="3">RhyBre1mFocal</strain>
    </source>
</reference>
<evidence type="ECO:0000313" key="4">
    <source>
        <dbReference type="Proteomes" id="UP001151287"/>
    </source>
</evidence>
<dbReference type="InterPro" id="IPR004343">
    <property type="entry name" value="Plus-3_dom"/>
</dbReference>
<dbReference type="InterPro" id="IPR036128">
    <property type="entry name" value="Plus3-like_sf"/>
</dbReference>
<feature type="compositionally biased region" description="Polar residues" evidence="1">
    <location>
        <begin position="391"/>
        <end position="405"/>
    </location>
</feature>
<dbReference type="Gene3D" id="3.90.70.200">
    <property type="entry name" value="Plus-3 domain"/>
    <property type="match status" value="1"/>
</dbReference>
<feature type="region of interest" description="Disordered" evidence="1">
    <location>
        <begin position="416"/>
        <end position="439"/>
    </location>
</feature>
<accession>A0A9Q0CQN0</accession>